<dbReference type="RefSeq" id="XP_007861986.1">
    <property type="nucleotide sequence ID" value="XM_007863795.1"/>
</dbReference>
<dbReference type="GO" id="GO:0005975">
    <property type="term" value="P:carbohydrate metabolic process"/>
    <property type="evidence" value="ECO:0007669"/>
    <property type="project" value="InterPro"/>
</dbReference>
<keyword evidence="1" id="KW-0732">Signal</keyword>
<feature type="signal peptide" evidence="1">
    <location>
        <begin position="1"/>
        <end position="16"/>
    </location>
</feature>
<dbReference type="OrthoDB" id="25131at2759"/>
<dbReference type="CDD" id="cd00413">
    <property type="entry name" value="Glyco_hydrolase_16"/>
    <property type="match status" value="1"/>
</dbReference>
<feature type="chain" id="PRO_5004556387" evidence="1">
    <location>
        <begin position="17"/>
        <end position="278"/>
    </location>
</feature>
<dbReference type="InterPro" id="IPR013320">
    <property type="entry name" value="ConA-like_dom_sf"/>
</dbReference>
<dbReference type="EMBL" id="KB469297">
    <property type="protein sequence ID" value="EPQ58843.1"/>
    <property type="molecule type" value="Genomic_DNA"/>
</dbReference>
<organism evidence="3 4">
    <name type="scientific">Gloeophyllum trabeum (strain ATCC 11539 / FP-39264 / Madison 617)</name>
    <name type="common">Brown rot fungus</name>
    <dbReference type="NCBI Taxonomy" id="670483"/>
    <lineage>
        <taxon>Eukaryota</taxon>
        <taxon>Fungi</taxon>
        <taxon>Dikarya</taxon>
        <taxon>Basidiomycota</taxon>
        <taxon>Agaricomycotina</taxon>
        <taxon>Agaricomycetes</taxon>
        <taxon>Gloeophyllales</taxon>
        <taxon>Gloeophyllaceae</taxon>
        <taxon>Gloeophyllum</taxon>
    </lineage>
</organism>
<keyword evidence="3" id="KW-0430">Lectin</keyword>
<dbReference type="SUPFAM" id="SSF49899">
    <property type="entry name" value="Concanavalin A-like lectins/glucanases"/>
    <property type="match status" value="1"/>
</dbReference>
<dbReference type="AlphaFoldDB" id="S7QHY6"/>
<sequence length="278" mass="31003">MLPHLLLLQLVGYAAAASIQPRAKSSSCACGYRDSNGHVWRESIVSNFAGSNALGVVQQNWAVQTWGQQREYQYIQYSADNVYNYQNALGVRTKAWKGNGTSVSTGEIQTNRADILYGTFRMSAKIPTTPGVCFGFFTYYSDSQETDIEFLTNDTNSKHTVHYTNQPRTTSASSQEVVVSNDLTAFNVHRLDWLPTQTMFYLNNKQMRTISLDVPNTPSRMLANVWSDGDPEWSMGPPKADAIATIQYINLYFNSTSYNETAFNSACKQSGKPAVCQV</sequence>
<dbReference type="GeneID" id="19303406"/>
<dbReference type="GO" id="GO:0030246">
    <property type="term" value="F:carbohydrate binding"/>
    <property type="evidence" value="ECO:0007669"/>
    <property type="project" value="UniProtKB-KW"/>
</dbReference>
<evidence type="ECO:0000259" key="2">
    <source>
        <dbReference type="PROSITE" id="PS51762"/>
    </source>
</evidence>
<dbReference type="PANTHER" id="PTHR38121">
    <property type="entry name" value="GH16 DOMAIN-CONTAINING PROTEIN"/>
    <property type="match status" value="1"/>
</dbReference>
<dbReference type="Gene3D" id="2.60.120.200">
    <property type="match status" value="1"/>
</dbReference>
<dbReference type="HOGENOM" id="CLU_040566_3_0_1"/>
<accession>S7QHY6</accession>
<dbReference type="PANTHER" id="PTHR38121:SF2">
    <property type="entry name" value="ACYLTRANSFERASE 3 DOMAIN-CONTAINING PROTEIN"/>
    <property type="match status" value="1"/>
</dbReference>
<dbReference type="PROSITE" id="PS51762">
    <property type="entry name" value="GH16_2"/>
    <property type="match status" value="1"/>
</dbReference>
<dbReference type="Proteomes" id="UP000030669">
    <property type="component" value="Unassembled WGS sequence"/>
</dbReference>
<evidence type="ECO:0000313" key="4">
    <source>
        <dbReference type="Proteomes" id="UP000030669"/>
    </source>
</evidence>
<reference evidence="3 4" key="1">
    <citation type="journal article" date="2012" name="Science">
        <title>The Paleozoic origin of enzymatic lignin decomposition reconstructed from 31 fungal genomes.</title>
        <authorList>
            <person name="Floudas D."/>
            <person name="Binder M."/>
            <person name="Riley R."/>
            <person name="Barry K."/>
            <person name="Blanchette R.A."/>
            <person name="Henrissat B."/>
            <person name="Martinez A.T."/>
            <person name="Otillar R."/>
            <person name="Spatafora J.W."/>
            <person name="Yadav J.S."/>
            <person name="Aerts A."/>
            <person name="Benoit I."/>
            <person name="Boyd A."/>
            <person name="Carlson A."/>
            <person name="Copeland A."/>
            <person name="Coutinho P.M."/>
            <person name="de Vries R.P."/>
            <person name="Ferreira P."/>
            <person name="Findley K."/>
            <person name="Foster B."/>
            <person name="Gaskell J."/>
            <person name="Glotzer D."/>
            <person name="Gorecki P."/>
            <person name="Heitman J."/>
            <person name="Hesse C."/>
            <person name="Hori C."/>
            <person name="Igarashi K."/>
            <person name="Jurgens J.A."/>
            <person name="Kallen N."/>
            <person name="Kersten P."/>
            <person name="Kohler A."/>
            <person name="Kuees U."/>
            <person name="Kumar T.K.A."/>
            <person name="Kuo A."/>
            <person name="LaButti K."/>
            <person name="Larrondo L.F."/>
            <person name="Lindquist E."/>
            <person name="Ling A."/>
            <person name="Lombard V."/>
            <person name="Lucas S."/>
            <person name="Lundell T."/>
            <person name="Martin R."/>
            <person name="McLaughlin D.J."/>
            <person name="Morgenstern I."/>
            <person name="Morin E."/>
            <person name="Murat C."/>
            <person name="Nagy L.G."/>
            <person name="Nolan M."/>
            <person name="Ohm R.A."/>
            <person name="Patyshakuliyeva A."/>
            <person name="Rokas A."/>
            <person name="Ruiz-Duenas F.J."/>
            <person name="Sabat G."/>
            <person name="Salamov A."/>
            <person name="Samejima M."/>
            <person name="Schmutz J."/>
            <person name="Slot J.C."/>
            <person name="St John F."/>
            <person name="Stenlid J."/>
            <person name="Sun H."/>
            <person name="Sun S."/>
            <person name="Syed K."/>
            <person name="Tsang A."/>
            <person name="Wiebenga A."/>
            <person name="Young D."/>
            <person name="Pisabarro A."/>
            <person name="Eastwood D.C."/>
            <person name="Martin F."/>
            <person name="Cullen D."/>
            <person name="Grigoriev I.V."/>
            <person name="Hibbett D.S."/>
        </authorList>
    </citation>
    <scope>NUCLEOTIDE SEQUENCE [LARGE SCALE GENOMIC DNA]</scope>
    <source>
        <strain evidence="3 4">ATCC 11539</strain>
    </source>
</reference>
<keyword evidence="4" id="KW-1185">Reference proteome</keyword>
<dbReference type="Pfam" id="PF00722">
    <property type="entry name" value="Glyco_hydro_16"/>
    <property type="match status" value="1"/>
</dbReference>
<dbReference type="eggNOG" id="ENOG502QU2I">
    <property type="taxonomic scope" value="Eukaryota"/>
</dbReference>
<proteinExistence type="predicted"/>
<dbReference type="KEGG" id="gtr:GLOTRDRAFT_135868"/>
<feature type="domain" description="GH16" evidence="2">
    <location>
        <begin position="38"/>
        <end position="257"/>
    </location>
</feature>
<name>S7QHY6_GLOTA</name>
<evidence type="ECO:0000256" key="1">
    <source>
        <dbReference type="SAM" id="SignalP"/>
    </source>
</evidence>
<dbReference type="InterPro" id="IPR000757">
    <property type="entry name" value="Beta-glucanase-like"/>
</dbReference>
<protein>
    <submittedName>
        <fullName evidence="3">Concanavalin A-like lectin/glucanase</fullName>
    </submittedName>
</protein>
<evidence type="ECO:0000313" key="3">
    <source>
        <dbReference type="EMBL" id="EPQ58843.1"/>
    </source>
</evidence>
<dbReference type="OMA" id="FYQSDSQ"/>
<dbReference type="GO" id="GO:0004553">
    <property type="term" value="F:hydrolase activity, hydrolyzing O-glycosyl compounds"/>
    <property type="evidence" value="ECO:0007669"/>
    <property type="project" value="InterPro"/>
</dbReference>
<gene>
    <name evidence="3" type="ORF">GLOTRDRAFT_135868</name>
</gene>